<protein>
    <submittedName>
        <fullName evidence="4">Transport-associated</fullName>
    </submittedName>
</protein>
<evidence type="ECO:0000256" key="2">
    <source>
        <dbReference type="SAM" id="Phobius"/>
    </source>
</evidence>
<dbReference type="AlphaFoldDB" id="Q1AWX9"/>
<dbReference type="InterPro" id="IPR014004">
    <property type="entry name" value="Transpt-assoc_nodulatn_dom_bac"/>
</dbReference>
<keyword evidence="5" id="KW-1185">Reference proteome</keyword>
<feature type="domain" description="BON" evidence="3">
    <location>
        <begin position="122"/>
        <end position="191"/>
    </location>
</feature>
<dbReference type="KEGG" id="rxy:Rxyl_1133"/>
<organism evidence="4 5">
    <name type="scientific">Rubrobacter xylanophilus (strain DSM 9941 / JCM 11954 / NBRC 16129 / PRD-1)</name>
    <dbReference type="NCBI Taxonomy" id="266117"/>
    <lineage>
        <taxon>Bacteria</taxon>
        <taxon>Bacillati</taxon>
        <taxon>Actinomycetota</taxon>
        <taxon>Rubrobacteria</taxon>
        <taxon>Rubrobacterales</taxon>
        <taxon>Rubrobacteraceae</taxon>
        <taxon>Rubrobacter</taxon>
    </lineage>
</organism>
<dbReference type="eggNOG" id="COG2823">
    <property type="taxonomic scope" value="Bacteria"/>
</dbReference>
<keyword evidence="2" id="KW-0472">Membrane</keyword>
<dbReference type="STRING" id="266117.Rxyl_1133"/>
<feature type="compositionally biased region" description="Basic and acidic residues" evidence="1">
    <location>
        <begin position="193"/>
        <end position="207"/>
    </location>
</feature>
<feature type="region of interest" description="Disordered" evidence="1">
    <location>
        <begin position="185"/>
        <end position="207"/>
    </location>
</feature>
<feature type="region of interest" description="Disordered" evidence="1">
    <location>
        <begin position="78"/>
        <end position="143"/>
    </location>
</feature>
<evidence type="ECO:0000256" key="1">
    <source>
        <dbReference type="SAM" id="MobiDB-lite"/>
    </source>
</evidence>
<reference evidence="4 5" key="1">
    <citation type="submission" date="2006-06" db="EMBL/GenBank/DDBJ databases">
        <title>Complete sequence of Rubrobacter xylanophilus DSM 9941.</title>
        <authorList>
            <consortium name="US DOE Joint Genome Institute"/>
            <person name="Copeland A."/>
            <person name="Lucas S."/>
            <person name="Lapidus A."/>
            <person name="Barry K."/>
            <person name="Detter J.C."/>
            <person name="Glavina del Rio T."/>
            <person name="Hammon N."/>
            <person name="Israni S."/>
            <person name="Dalin E."/>
            <person name="Tice H."/>
            <person name="Pitluck S."/>
            <person name="Munk A.C."/>
            <person name="Brettin T."/>
            <person name="Bruce D."/>
            <person name="Han C."/>
            <person name="Tapia R."/>
            <person name="Gilna P."/>
            <person name="Schmutz J."/>
            <person name="Larimer F."/>
            <person name="Land M."/>
            <person name="Hauser L."/>
            <person name="Kyrpides N."/>
            <person name="Lykidis A."/>
            <person name="da Costa M.S."/>
            <person name="Rainey F.A."/>
            <person name="Empadinhas N."/>
            <person name="Jolivet E."/>
            <person name="Battista J.R."/>
            <person name="Richardson P."/>
        </authorList>
    </citation>
    <scope>NUCLEOTIDE SEQUENCE [LARGE SCALE GENOMIC DNA]</scope>
    <source>
        <strain evidence="5">DSM 9941 / NBRC 16129 / PRD-1</strain>
    </source>
</reference>
<evidence type="ECO:0000313" key="5">
    <source>
        <dbReference type="Proteomes" id="UP000006637"/>
    </source>
</evidence>
<dbReference type="Proteomes" id="UP000006637">
    <property type="component" value="Chromosome"/>
</dbReference>
<gene>
    <name evidence="4" type="ordered locus">Rxyl_1133</name>
</gene>
<dbReference type="PROSITE" id="PS50914">
    <property type="entry name" value="BON"/>
    <property type="match status" value="1"/>
</dbReference>
<feature type="compositionally biased region" description="Basic and acidic residues" evidence="1">
    <location>
        <begin position="126"/>
        <end position="136"/>
    </location>
</feature>
<sequence>MAARRKGARAGARIGARVAPKAGKVAAKSAWRLGKAEARLARRALASREPRGSRYLKYGIFTLLGVGIGALLGRSRRDGGGLAEGWGGPEPPSPAEQARSEPAAGPLIGEERRPETEAGTGQQEEVEQRIRSEIGTDPRTATMGRLNVEVNDGVAELRGEAPSEEARRAAGEIASRVEGVREVRNLLTVNPEGPRRERQSGEPDRPS</sequence>
<feature type="transmembrane region" description="Helical" evidence="2">
    <location>
        <begin position="55"/>
        <end position="73"/>
    </location>
</feature>
<dbReference type="InterPro" id="IPR007055">
    <property type="entry name" value="BON_dom"/>
</dbReference>
<keyword evidence="2" id="KW-0812">Transmembrane</keyword>
<dbReference type="SMART" id="SM00749">
    <property type="entry name" value="BON"/>
    <property type="match status" value="1"/>
</dbReference>
<dbReference type="HOGENOM" id="CLU_1420508_0_0_11"/>
<accession>Q1AWX9</accession>
<dbReference type="Pfam" id="PF04972">
    <property type="entry name" value="BON"/>
    <property type="match status" value="1"/>
</dbReference>
<name>Q1AWX9_RUBXD</name>
<dbReference type="EMBL" id="CP000386">
    <property type="protein sequence ID" value="ABG04099.1"/>
    <property type="molecule type" value="Genomic_DNA"/>
</dbReference>
<proteinExistence type="predicted"/>
<dbReference type="Gene3D" id="3.30.1340.30">
    <property type="match status" value="1"/>
</dbReference>
<evidence type="ECO:0000259" key="3">
    <source>
        <dbReference type="PROSITE" id="PS50914"/>
    </source>
</evidence>
<dbReference type="RefSeq" id="WP_011564117.1">
    <property type="nucleotide sequence ID" value="NC_008148.1"/>
</dbReference>
<keyword evidence="2" id="KW-1133">Transmembrane helix</keyword>
<evidence type="ECO:0000313" key="4">
    <source>
        <dbReference type="EMBL" id="ABG04099.1"/>
    </source>
</evidence>